<evidence type="ECO:0000313" key="5">
    <source>
        <dbReference type="Proteomes" id="UP001157946"/>
    </source>
</evidence>
<dbReference type="AlphaFoldDB" id="A0AA45WK35"/>
<dbReference type="InterPro" id="IPR036162">
    <property type="entry name" value="Resolvase-like_N_sf"/>
</dbReference>
<feature type="coiled-coil region" evidence="1">
    <location>
        <begin position="406"/>
        <end position="472"/>
    </location>
</feature>
<dbReference type="InterPro" id="IPR050639">
    <property type="entry name" value="SSR_resolvase"/>
</dbReference>
<dbReference type="PROSITE" id="PS51736">
    <property type="entry name" value="RECOMBINASES_3"/>
    <property type="match status" value="1"/>
</dbReference>
<evidence type="ECO:0000313" key="4">
    <source>
        <dbReference type="EMBL" id="SMP05894.1"/>
    </source>
</evidence>
<feature type="domain" description="Recombinase" evidence="3">
    <location>
        <begin position="195"/>
        <end position="320"/>
    </location>
</feature>
<evidence type="ECO:0000259" key="3">
    <source>
        <dbReference type="PROSITE" id="PS51737"/>
    </source>
</evidence>
<evidence type="ECO:0000256" key="1">
    <source>
        <dbReference type="SAM" id="Coils"/>
    </source>
</evidence>
<organism evidence="4 5">
    <name type="scientific">Laceyella tengchongensis</name>
    <dbReference type="NCBI Taxonomy" id="574699"/>
    <lineage>
        <taxon>Bacteria</taxon>
        <taxon>Bacillati</taxon>
        <taxon>Bacillota</taxon>
        <taxon>Bacilli</taxon>
        <taxon>Bacillales</taxon>
        <taxon>Thermoactinomycetaceae</taxon>
        <taxon>Laceyella</taxon>
    </lineage>
</organism>
<name>A0AA45WK35_9BACL</name>
<dbReference type="InterPro" id="IPR038109">
    <property type="entry name" value="DNA_bind_recomb_sf"/>
</dbReference>
<accession>A0AA45WK35</accession>
<dbReference type="GO" id="GO:0003677">
    <property type="term" value="F:DNA binding"/>
    <property type="evidence" value="ECO:0007669"/>
    <property type="project" value="InterPro"/>
</dbReference>
<reference evidence="4" key="1">
    <citation type="submission" date="2017-05" db="EMBL/GenBank/DDBJ databases">
        <authorList>
            <person name="Varghese N."/>
            <person name="Submissions S."/>
        </authorList>
    </citation>
    <scope>NUCLEOTIDE SEQUENCE</scope>
    <source>
        <strain evidence="4">DSM 45262</strain>
    </source>
</reference>
<protein>
    <submittedName>
        <fullName evidence="4">Site-specific DNA recombinase</fullName>
    </submittedName>
</protein>
<dbReference type="Pfam" id="PF13408">
    <property type="entry name" value="Zn_ribbon_recom"/>
    <property type="match status" value="1"/>
</dbReference>
<dbReference type="Gene3D" id="3.40.50.1390">
    <property type="entry name" value="Resolvase, N-terminal catalytic domain"/>
    <property type="match status" value="1"/>
</dbReference>
<dbReference type="CDD" id="cd00338">
    <property type="entry name" value="Ser_Recombinase"/>
    <property type="match status" value="1"/>
</dbReference>
<dbReference type="InterPro" id="IPR006119">
    <property type="entry name" value="Resolv_N"/>
</dbReference>
<dbReference type="EMBL" id="FXTU01000001">
    <property type="protein sequence ID" value="SMP05894.1"/>
    <property type="molecule type" value="Genomic_DNA"/>
</dbReference>
<proteinExistence type="predicted"/>
<dbReference type="Pfam" id="PF07508">
    <property type="entry name" value="Recombinase"/>
    <property type="match status" value="1"/>
</dbReference>
<dbReference type="SUPFAM" id="SSF53041">
    <property type="entry name" value="Resolvase-like"/>
    <property type="match status" value="1"/>
</dbReference>
<dbReference type="PROSITE" id="PS51737">
    <property type="entry name" value="RECOMBINASE_DNA_BIND"/>
    <property type="match status" value="1"/>
</dbReference>
<evidence type="ECO:0000259" key="2">
    <source>
        <dbReference type="PROSITE" id="PS51736"/>
    </source>
</evidence>
<sequence>MEIKTGLNKRLTVPAGMGRFLTLKEACIRWEEIMNRNTYAVYVRVSTEKDEQISSVENQIDICRNWLERNGFVWDEQCVYKDHGISGTVFIERHAIQRILAKAKRKEIDMVIFKSISRLARDLKDSLEIREVFIAHNVRIISVEEGYDSLQAGKNDMAFELWSLFSAQYSRTLSSSVSAALAAKVRRGEHIGKIPYGYDRVDGFLQINEKEANVVRQIYSWYVNNGWGFRRITHELNRFNIPTKEKNKWQVTSVQRLIQNPIYCGDFILNQFSKVKAEGKKKQIRNPRQKWIVFKDHHVPIVSRTMWEKANSDHIKDQKHAITPWNDLRGVCKCSECGCNMVIIQSKRKLADGSKKQYNYLKCSAYRRSGEKHGCVNHYPIFYEDVRQFLIERLKEKGKSITFNFVNDMEQRKQRQIKQLQKQLKQLEMKKKNLLNVLLEKLISKEEFEEKRMELDEHIHQLEAEISELSQKEYPHKQICNVQQAFEAMDSEQRDLHQLFKTLLHEVIIHPHGKIDVVYAFAEPGGK</sequence>
<keyword evidence="5" id="KW-1185">Reference proteome</keyword>
<dbReference type="Proteomes" id="UP001157946">
    <property type="component" value="Unassembled WGS sequence"/>
</dbReference>
<feature type="domain" description="Resolvase/invertase-type recombinase catalytic" evidence="2">
    <location>
        <begin position="38"/>
        <end position="188"/>
    </location>
</feature>
<dbReference type="SMART" id="SM00857">
    <property type="entry name" value="Resolvase"/>
    <property type="match status" value="1"/>
</dbReference>
<gene>
    <name evidence="4" type="ORF">SAMN06265361_101653</name>
</gene>
<dbReference type="Pfam" id="PF00239">
    <property type="entry name" value="Resolvase"/>
    <property type="match status" value="1"/>
</dbReference>
<dbReference type="GO" id="GO:0000150">
    <property type="term" value="F:DNA strand exchange activity"/>
    <property type="evidence" value="ECO:0007669"/>
    <property type="project" value="InterPro"/>
</dbReference>
<comment type="caution">
    <text evidence="4">The sequence shown here is derived from an EMBL/GenBank/DDBJ whole genome shotgun (WGS) entry which is preliminary data.</text>
</comment>
<keyword evidence="1" id="KW-0175">Coiled coil</keyword>
<dbReference type="Gene3D" id="3.90.1750.20">
    <property type="entry name" value="Putative Large Serine Recombinase, Chain B, Domain 2"/>
    <property type="match status" value="1"/>
</dbReference>
<dbReference type="PANTHER" id="PTHR30461:SF23">
    <property type="entry name" value="DNA RECOMBINASE-RELATED"/>
    <property type="match status" value="1"/>
</dbReference>
<dbReference type="InterPro" id="IPR025827">
    <property type="entry name" value="Zn_ribbon_recom_dom"/>
</dbReference>
<dbReference type="PANTHER" id="PTHR30461">
    <property type="entry name" value="DNA-INVERTASE FROM LAMBDOID PROPHAGE"/>
    <property type="match status" value="1"/>
</dbReference>
<dbReference type="InterPro" id="IPR011109">
    <property type="entry name" value="DNA_bind_recombinase_dom"/>
</dbReference>